<evidence type="ECO:0000313" key="9">
    <source>
        <dbReference type="EMBL" id="MBI3126501.1"/>
    </source>
</evidence>
<comment type="cofactor">
    <cofactor evidence="1 5">
        <name>FAD</name>
        <dbReference type="ChEBI" id="CHEBI:57692"/>
    </cofactor>
</comment>
<protein>
    <submittedName>
        <fullName evidence="9">Acyl-CoA/acyl-ACP dehydrogenase</fullName>
    </submittedName>
</protein>
<dbReference type="PROSITE" id="PS00073">
    <property type="entry name" value="ACYL_COA_DH_2"/>
    <property type="match status" value="1"/>
</dbReference>
<dbReference type="InterPro" id="IPR009075">
    <property type="entry name" value="AcylCo_DH/oxidase_C"/>
</dbReference>
<evidence type="ECO:0000256" key="3">
    <source>
        <dbReference type="ARBA" id="ARBA00022630"/>
    </source>
</evidence>
<dbReference type="InterPro" id="IPR036250">
    <property type="entry name" value="AcylCo_DH-like_C"/>
</dbReference>
<evidence type="ECO:0000256" key="4">
    <source>
        <dbReference type="ARBA" id="ARBA00022827"/>
    </source>
</evidence>
<feature type="domain" description="Acyl-CoA dehydrogenase/oxidase C-terminal" evidence="6">
    <location>
        <begin position="251"/>
        <end position="388"/>
    </location>
</feature>
<dbReference type="InterPro" id="IPR037069">
    <property type="entry name" value="AcylCoA_DH/ox_N_sf"/>
</dbReference>
<dbReference type="PIRSF" id="PIRSF016578">
    <property type="entry name" value="HsaA"/>
    <property type="match status" value="1"/>
</dbReference>
<dbReference type="AlphaFoldDB" id="A0A932HZ68"/>
<evidence type="ECO:0000256" key="1">
    <source>
        <dbReference type="ARBA" id="ARBA00001974"/>
    </source>
</evidence>
<dbReference type="Pfam" id="PF00441">
    <property type="entry name" value="Acyl-CoA_dh_1"/>
    <property type="match status" value="1"/>
</dbReference>
<organism evidence="9 10">
    <name type="scientific">Tectimicrobiota bacterium</name>
    <dbReference type="NCBI Taxonomy" id="2528274"/>
    <lineage>
        <taxon>Bacteria</taxon>
        <taxon>Pseudomonadati</taxon>
        <taxon>Nitrospinota/Tectimicrobiota group</taxon>
        <taxon>Candidatus Tectimicrobiota</taxon>
    </lineage>
</organism>
<dbReference type="InterPro" id="IPR009100">
    <property type="entry name" value="AcylCoA_DH/oxidase_NM_dom_sf"/>
</dbReference>
<dbReference type="InterPro" id="IPR046373">
    <property type="entry name" value="Acyl-CoA_Oxase/DH_mid-dom_sf"/>
</dbReference>
<evidence type="ECO:0000259" key="6">
    <source>
        <dbReference type="Pfam" id="PF00441"/>
    </source>
</evidence>
<dbReference type="InterPro" id="IPR006091">
    <property type="entry name" value="Acyl-CoA_Oxase/DH_mid-dom"/>
</dbReference>
<dbReference type="SUPFAM" id="SSF47203">
    <property type="entry name" value="Acyl-CoA dehydrogenase C-terminal domain-like"/>
    <property type="match status" value="1"/>
</dbReference>
<evidence type="ECO:0000256" key="2">
    <source>
        <dbReference type="ARBA" id="ARBA00009347"/>
    </source>
</evidence>
<keyword evidence="3 5" id="KW-0285">Flavoprotein</keyword>
<dbReference type="Pfam" id="PF02770">
    <property type="entry name" value="Acyl-CoA_dh_M"/>
    <property type="match status" value="1"/>
</dbReference>
<evidence type="ECO:0000259" key="8">
    <source>
        <dbReference type="Pfam" id="PF02771"/>
    </source>
</evidence>
<reference evidence="9" key="1">
    <citation type="submission" date="2020-07" db="EMBL/GenBank/DDBJ databases">
        <title>Huge and variable diversity of episymbiotic CPR bacteria and DPANN archaea in groundwater ecosystems.</title>
        <authorList>
            <person name="He C.Y."/>
            <person name="Keren R."/>
            <person name="Whittaker M."/>
            <person name="Farag I.F."/>
            <person name="Doudna J."/>
            <person name="Cate J.H.D."/>
            <person name="Banfield J.F."/>
        </authorList>
    </citation>
    <scope>NUCLEOTIDE SEQUENCE</scope>
    <source>
        <strain evidence="9">NC_groundwater_763_Ag_S-0.2um_68_21</strain>
    </source>
</reference>
<evidence type="ECO:0000313" key="10">
    <source>
        <dbReference type="Proteomes" id="UP000782312"/>
    </source>
</evidence>
<keyword evidence="4 5" id="KW-0274">FAD</keyword>
<dbReference type="Gene3D" id="1.20.140.10">
    <property type="entry name" value="Butyryl-CoA Dehydrogenase, subunit A, domain 3"/>
    <property type="match status" value="1"/>
</dbReference>
<evidence type="ECO:0000256" key="5">
    <source>
        <dbReference type="RuleBase" id="RU362125"/>
    </source>
</evidence>
<dbReference type="EMBL" id="JACPUR010000004">
    <property type="protein sequence ID" value="MBI3126501.1"/>
    <property type="molecule type" value="Genomic_DNA"/>
</dbReference>
<dbReference type="Gene3D" id="2.40.110.10">
    <property type="entry name" value="Butyryl-CoA Dehydrogenase, subunit A, domain 2"/>
    <property type="match status" value="1"/>
</dbReference>
<accession>A0A932HZ68</accession>
<dbReference type="InterPro" id="IPR006089">
    <property type="entry name" value="Acyl-CoA_DH_CS"/>
</dbReference>
<dbReference type="Pfam" id="PF02771">
    <property type="entry name" value="Acyl-CoA_dh_N"/>
    <property type="match status" value="1"/>
</dbReference>
<keyword evidence="5" id="KW-0560">Oxidoreductase</keyword>
<dbReference type="Proteomes" id="UP000782312">
    <property type="component" value="Unassembled WGS sequence"/>
</dbReference>
<gene>
    <name evidence="9" type="ORF">HYZ11_02720</name>
</gene>
<dbReference type="GO" id="GO:0003995">
    <property type="term" value="F:acyl-CoA dehydrogenase activity"/>
    <property type="evidence" value="ECO:0007669"/>
    <property type="project" value="InterPro"/>
</dbReference>
<feature type="domain" description="Acyl-CoA oxidase/dehydrogenase middle" evidence="7">
    <location>
        <begin position="125"/>
        <end position="229"/>
    </location>
</feature>
<dbReference type="GO" id="GO:0050660">
    <property type="term" value="F:flavin adenine dinucleotide binding"/>
    <property type="evidence" value="ECO:0007669"/>
    <property type="project" value="InterPro"/>
</dbReference>
<dbReference type="InterPro" id="IPR013786">
    <property type="entry name" value="AcylCoA_DH/ox_N"/>
</dbReference>
<dbReference type="PANTHER" id="PTHR43884">
    <property type="entry name" value="ACYL-COA DEHYDROGENASE"/>
    <property type="match status" value="1"/>
</dbReference>
<dbReference type="Gene3D" id="1.10.540.10">
    <property type="entry name" value="Acyl-CoA dehydrogenase/oxidase, N-terminal domain"/>
    <property type="match status" value="1"/>
</dbReference>
<comment type="caution">
    <text evidence="9">The sequence shown here is derived from an EMBL/GenBank/DDBJ whole genome shotgun (WGS) entry which is preliminary data.</text>
</comment>
<name>A0A932HZ68_UNCTE</name>
<dbReference type="SUPFAM" id="SSF56645">
    <property type="entry name" value="Acyl-CoA dehydrogenase NM domain-like"/>
    <property type="match status" value="1"/>
</dbReference>
<evidence type="ECO:0000259" key="7">
    <source>
        <dbReference type="Pfam" id="PF02770"/>
    </source>
</evidence>
<comment type="similarity">
    <text evidence="2 5">Belongs to the acyl-CoA dehydrogenase family.</text>
</comment>
<feature type="domain" description="Acyl-CoA dehydrogenase/oxidase N-terminal" evidence="8">
    <location>
        <begin position="6"/>
        <end position="118"/>
    </location>
</feature>
<sequence>MEFVLTEAQKAVQALARDFAKREIEPVAAELDRETNWEKRMPWALVEKASAVGLRQLPYPEEYGGGGADVLTCCLAGEELAVGDLGMAVNLDQTWKLAHILDHMAPRLKDTWLRRLCAEPRFLTAISITEPGVGSDHQGYYDDPSIALYTRAERRNGRWAINGMKHYISNGPVASLYVVGARTDMSKKLRDGLTGFLVPRETPGFGIGKVHEKIGQRLSMNSELLFNGVEVDDENVILGVGKFWEIRGRLLACGKPEAAANCVGVGRAAFEKALAHARERVQGGKPIVEHQAVATMLADMAISLDMARTFVWRCAWAVNHQKPYDFTLGWKAKIYASEAAFNCARWGMEIFGGAGIMQEAPMEKLLRDASTFLHSDGTNQVLRLRTASAYAQGSISTF</sequence>
<dbReference type="PANTHER" id="PTHR43884:SF12">
    <property type="entry name" value="ISOVALERYL-COA DEHYDROGENASE, MITOCHONDRIAL-RELATED"/>
    <property type="match status" value="1"/>
</dbReference>
<proteinExistence type="inferred from homology"/>